<gene>
    <name evidence="5" type="ORF">DDZ16_17525</name>
</gene>
<evidence type="ECO:0000256" key="2">
    <source>
        <dbReference type="ARBA" id="ARBA00022598"/>
    </source>
</evidence>
<dbReference type="InterPro" id="IPR045851">
    <property type="entry name" value="AMP-bd_C_sf"/>
</dbReference>
<accession>A0A2U2B4P1</accession>
<dbReference type="AlphaFoldDB" id="A0A2U2B4P1"/>
<evidence type="ECO:0000313" key="6">
    <source>
        <dbReference type="Proteomes" id="UP000244956"/>
    </source>
</evidence>
<evidence type="ECO:0000313" key="5">
    <source>
        <dbReference type="EMBL" id="PWD98004.1"/>
    </source>
</evidence>
<dbReference type="Gene3D" id="3.40.50.12780">
    <property type="entry name" value="N-terminal domain of ligase-like"/>
    <property type="match status" value="1"/>
</dbReference>
<dbReference type="GO" id="GO:0006631">
    <property type="term" value="P:fatty acid metabolic process"/>
    <property type="evidence" value="ECO:0007669"/>
    <property type="project" value="TreeGrafter"/>
</dbReference>
<name>A0A2U2B4P1_9BACT</name>
<sequence length="486" mass="53841">MNAIDYFFQDTAGLEKDLIVSAKERCSYKEMATEVNKLASWIRETFPQGTVLLLISPNNNFFVKIYLSIIKAGCVVVPLNSAIEPSNLDFIKEKTSASHAFIHSSVLRRLNPEIEISDEIKVDSVPELYDEKNYEKGPDLEDDHLAEIIFTSGSTAVPKGVMITHGNLVANTNSILGYLHLKQNDTMLVVLPFFYCYGLSLLHTHLRVGGTLVLNNSFMFLGSVLRDLKNYRCTGFAGVPSHFQILLRKSDSFRNGHFPDLRYVTQAGGKLHKAFIAEFIELFPEVKFFVMYGQTEATARLSYLPPERLTDKLGSIGKGIPDVELKVVDENEHLVKPGQVGEIIAKGKNIMKGYFRDPESTNNAIKDEWLHTGDLGTVDEDGFIFLSARKKEMIKVGGKRVGPKEIEEVIVGIHGVIDCTVEGVPHAVLGEALRAVVVKTPQVDLSSEDVRAACAEKLASYKVPGEVVFKDNMDISSTGKKVKGTL</sequence>
<dbReference type="Pfam" id="PF00501">
    <property type="entry name" value="AMP-binding"/>
    <property type="match status" value="1"/>
</dbReference>
<feature type="domain" description="AMP-binding enzyme C-terminal" evidence="4">
    <location>
        <begin position="405"/>
        <end position="480"/>
    </location>
</feature>
<dbReference type="GO" id="GO:0031956">
    <property type="term" value="F:medium-chain fatty acid-CoA ligase activity"/>
    <property type="evidence" value="ECO:0007669"/>
    <property type="project" value="TreeGrafter"/>
</dbReference>
<dbReference type="SUPFAM" id="SSF56801">
    <property type="entry name" value="Acetyl-CoA synthetase-like"/>
    <property type="match status" value="1"/>
</dbReference>
<dbReference type="Gene3D" id="3.30.300.30">
    <property type="match status" value="1"/>
</dbReference>
<dbReference type="InterPro" id="IPR025110">
    <property type="entry name" value="AMP-bd_C"/>
</dbReference>
<organism evidence="5 6">
    <name type="scientific">Marinilabilia rubra</name>
    <dbReference type="NCBI Taxonomy" id="2162893"/>
    <lineage>
        <taxon>Bacteria</taxon>
        <taxon>Pseudomonadati</taxon>
        <taxon>Bacteroidota</taxon>
        <taxon>Bacteroidia</taxon>
        <taxon>Marinilabiliales</taxon>
        <taxon>Marinilabiliaceae</taxon>
        <taxon>Marinilabilia</taxon>
    </lineage>
</organism>
<dbReference type="RefSeq" id="WP_109265786.1">
    <property type="nucleotide sequence ID" value="NZ_QEWP01000020.1"/>
</dbReference>
<evidence type="ECO:0000259" key="3">
    <source>
        <dbReference type="Pfam" id="PF00501"/>
    </source>
</evidence>
<feature type="domain" description="AMP-dependent synthetase/ligase" evidence="3">
    <location>
        <begin position="16"/>
        <end position="355"/>
    </location>
</feature>
<protein>
    <submittedName>
        <fullName evidence="5">AMP-dependent synthetase</fullName>
    </submittedName>
</protein>
<comment type="caution">
    <text evidence="5">The sequence shown here is derived from an EMBL/GenBank/DDBJ whole genome shotgun (WGS) entry which is preliminary data.</text>
</comment>
<dbReference type="InterPro" id="IPR042099">
    <property type="entry name" value="ANL_N_sf"/>
</dbReference>
<comment type="similarity">
    <text evidence="1">Belongs to the ATP-dependent AMP-binding enzyme family.</text>
</comment>
<keyword evidence="6" id="KW-1185">Reference proteome</keyword>
<dbReference type="OrthoDB" id="9778383at2"/>
<proteinExistence type="inferred from homology"/>
<dbReference type="Pfam" id="PF13193">
    <property type="entry name" value="AMP-binding_C"/>
    <property type="match status" value="1"/>
</dbReference>
<dbReference type="InterPro" id="IPR000873">
    <property type="entry name" value="AMP-dep_synth/lig_dom"/>
</dbReference>
<dbReference type="Proteomes" id="UP000244956">
    <property type="component" value="Unassembled WGS sequence"/>
</dbReference>
<reference evidence="5 6" key="1">
    <citation type="submission" date="2018-05" db="EMBL/GenBank/DDBJ databases">
        <title>Marinilabilia rubrum sp. nov., isolated from saltern sediment.</title>
        <authorList>
            <person name="Zhang R."/>
        </authorList>
    </citation>
    <scope>NUCLEOTIDE SEQUENCE [LARGE SCALE GENOMIC DNA]</scope>
    <source>
        <strain evidence="5 6">WTE16</strain>
    </source>
</reference>
<dbReference type="EMBL" id="QEWP01000020">
    <property type="protein sequence ID" value="PWD98004.1"/>
    <property type="molecule type" value="Genomic_DNA"/>
</dbReference>
<keyword evidence="2" id="KW-0436">Ligase</keyword>
<dbReference type="PANTHER" id="PTHR43201:SF5">
    <property type="entry name" value="MEDIUM-CHAIN ACYL-COA LIGASE ACSF2, MITOCHONDRIAL"/>
    <property type="match status" value="1"/>
</dbReference>
<dbReference type="PANTHER" id="PTHR43201">
    <property type="entry name" value="ACYL-COA SYNTHETASE"/>
    <property type="match status" value="1"/>
</dbReference>
<evidence type="ECO:0000259" key="4">
    <source>
        <dbReference type="Pfam" id="PF13193"/>
    </source>
</evidence>
<evidence type="ECO:0000256" key="1">
    <source>
        <dbReference type="ARBA" id="ARBA00006432"/>
    </source>
</evidence>